<evidence type="ECO:0000313" key="2">
    <source>
        <dbReference type="Proteomes" id="UP000294003"/>
    </source>
</evidence>
<dbReference type="InterPro" id="IPR010828">
    <property type="entry name" value="Atf2/Sli1-like"/>
</dbReference>
<dbReference type="SUPFAM" id="SSF52777">
    <property type="entry name" value="CoA-dependent acyltransferases"/>
    <property type="match status" value="1"/>
</dbReference>
<dbReference type="PANTHER" id="PTHR28037">
    <property type="entry name" value="ALCOHOL O-ACETYLTRANSFERASE 1-RELATED"/>
    <property type="match status" value="1"/>
</dbReference>
<gene>
    <name evidence="1" type="ORF">DL762_002708</name>
</gene>
<dbReference type="EMBL" id="QJNS01000057">
    <property type="protein sequence ID" value="RYO90378.1"/>
    <property type="molecule type" value="Genomic_DNA"/>
</dbReference>
<sequence>MSSPRGKYEEIEKKPKVIRRLGPSEAYQLGKHTLKQYFGTAVACRYLVPRSLGSPEPYEKLVDVFESAVAQAVLEHPLLQVGLVGEHSRTPTWIQLGSVDFRNHVEWKAAESSEEFDSLFRETLQSQLDTEFADLGSRPGWRMSVLHQKEAGFLEVIYCFNHPASDGTGAKIFHQTLLRCLNNRATDDARSRLLKDRVLELPESLDHFIPAQHKITKFPVTAGYAAKALWKDVRPPFLSKNPSHATWAPYRTSPNKTRLGWFSIGQPALQRVLAECRRQRTTLTGLLHALCFISLAPELGESEARAFAATTAVNTRQFLPSNPPAYPWLELNKVVGNFTSAIFHEFDEELVALVRSNMCGGSASDLPQDERLKSIAWEVASGVRRKIEVDLRLGVKNNILSLMKFVDVFGSWKAHLKDHVRTPRELSWLVTNLGVLDGTVRGGTSEGTEDAEAWRIAHAQFALGADVASAVFQVSPIAVKAGDLVMCCSWQDCVIDSDLAERFVANLERWMKHLGSPS</sequence>
<reference evidence="1 2" key="1">
    <citation type="submission" date="2018-06" db="EMBL/GenBank/DDBJ databases">
        <title>Complete Genomes of Monosporascus.</title>
        <authorList>
            <person name="Robinson A.J."/>
            <person name="Natvig D.O."/>
        </authorList>
    </citation>
    <scope>NUCLEOTIDE SEQUENCE [LARGE SCALE GENOMIC DNA]</scope>
    <source>
        <strain evidence="1 2">CBS 609.92</strain>
    </source>
</reference>
<evidence type="ECO:0000313" key="1">
    <source>
        <dbReference type="EMBL" id="RYO90378.1"/>
    </source>
</evidence>
<proteinExistence type="predicted"/>
<evidence type="ECO:0008006" key="3">
    <source>
        <dbReference type="Google" id="ProtNLM"/>
    </source>
</evidence>
<protein>
    <recommendedName>
        <fullName evidence="3">Alcohol acetyltransferase</fullName>
    </recommendedName>
</protein>
<dbReference type="Gene3D" id="3.30.559.30">
    <property type="entry name" value="Nonribosomal peptide synthetase, condensation domain"/>
    <property type="match status" value="1"/>
</dbReference>
<accession>A0ABY0HD94</accession>
<comment type="caution">
    <text evidence="1">The sequence shown here is derived from an EMBL/GenBank/DDBJ whole genome shotgun (WGS) entry which is preliminary data.</text>
</comment>
<dbReference type="Pfam" id="PF07247">
    <property type="entry name" value="AATase"/>
    <property type="match status" value="1"/>
</dbReference>
<dbReference type="InterPro" id="IPR023213">
    <property type="entry name" value="CAT-like_dom_sf"/>
</dbReference>
<name>A0ABY0HD94_9PEZI</name>
<organism evidence="1 2">
    <name type="scientific">Monosporascus cannonballus</name>
    <dbReference type="NCBI Taxonomy" id="155416"/>
    <lineage>
        <taxon>Eukaryota</taxon>
        <taxon>Fungi</taxon>
        <taxon>Dikarya</taxon>
        <taxon>Ascomycota</taxon>
        <taxon>Pezizomycotina</taxon>
        <taxon>Sordariomycetes</taxon>
        <taxon>Xylariomycetidae</taxon>
        <taxon>Xylariales</taxon>
        <taxon>Xylariales incertae sedis</taxon>
        <taxon>Monosporascus</taxon>
    </lineage>
</organism>
<dbReference type="Proteomes" id="UP000294003">
    <property type="component" value="Unassembled WGS sequence"/>
</dbReference>
<dbReference type="InterPro" id="IPR052058">
    <property type="entry name" value="Alcohol_O-acetyltransferase"/>
</dbReference>
<dbReference type="PANTHER" id="PTHR28037:SF1">
    <property type="entry name" value="ALCOHOL O-ACETYLTRANSFERASE 1-RELATED"/>
    <property type="match status" value="1"/>
</dbReference>
<dbReference type="Gene3D" id="3.30.559.10">
    <property type="entry name" value="Chloramphenicol acetyltransferase-like domain"/>
    <property type="match status" value="1"/>
</dbReference>
<keyword evidence="2" id="KW-1185">Reference proteome</keyword>